<dbReference type="PANTHER" id="PTHR34351:SF2">
    <property type="entry name" value="DUF58 DOMAIN-CONTAINING PROTEIN"/>
    <property type="match status" value="1"/>
</dbReference>
<dbReference type="STRING" id="483218.BACPEC_00969"/>
<dbReference type="AlphaFoldDB" id="B7AQL2"/>
<accession>B7AQL2</accession>
<proteinExistence type="predicted"/>
<comment type="caution">
    <text evidence="1">The sequence shown here is derived from an EMBL/GenBank/DDBJ whole genome shotgun (WGS) entry which is preliminary data.</text>
</comment>
<reference evidence="1 2" key="1">
    <citation type="submission" date="2008-11" db="EMBL/GenBank/DDBJ databases">
        <title>Draft genome sequence of Bacteroides pectinophilus (ATCC 43243).</title>
        <authorList>
            <person name="Sudarsanam P."/>
            <person name="Ley R."/>
            <person name="Guruge J."/>
            <person name="Turnbaugh P.J."/>
            <person name="Mahowald M."/>
            <person name="Liep D."/>
            <person name="Gordon J."/>
        </authorList>
    </citation>
    <scope>NUCLEOTIDE SEQUENCE [LARGE SCALE GENOMIC DNA]</scope>
    <source>
        <strain evidence="1 2">ATCC 43243</strain>
    </source>
</reference>
<dbReference type="HOGENOM" id="CLU_026152_3_1_9"/>
<evidence type="ECO:0000313" key="1">
    <source>
        <dbReference type="EMBL" id="EEC57984.1"/>
    </source>
</evidence>
<name>B7AQL2_9FIRM</name>
<dbReference type="EMBL" id="ABVQ01000035">
    <property type="protein sequence ID" value="EEC57984.1"/>
    <property type="molecule type" value="Genomic_DNA"/>
</dbReference>
<organism evidence="1 2">
    <name type="scientific">[Bacteroides] pectinophilus ATCC 43243</name>
    <dbReference type="NCBI Taxonomy" id="483218"/>
    <lineage>
        <taxon>Bacteria</taxon>
        <taxon>Bacillati</taxon>
        <taxon>Bacillota</taxon>
        <taxon>Clostridia</taxon>
        <taxon>Eubacteriales</taxon>
    </lineage>
</organism>
<evidence type="ECO:0000313" key="2">
    <source>
        <dbReference type="Proteomes" id="UP000003136"/>
    </source>
</evidence>
<dbReference type="Proteomes" id="UP000003136">
    <property type="component" value="Unassembled WGS sequence"/>
</dbReference>
<gene>
    <name evidence="1" type="ORF">BACPEC_00969</name>
</gene>
<dbReference type="eggNOG" id="COG1721">
    <property type="taxonomic scope" value="Bacteria"/>
</dbReference>
<sequence length="372" mass="41926">MEIVIMLAAAAAVYLGLSGIYTHIWTKNLEADVRFSTDSAVCGDEIEIVEVISNDKWLPLPFVNVKFQMDRKLEFEGEDSNSSVTDKSYKNDVFSLLFHQRITRRLPVRCRRRGVYCIDSIELVSKGIFMNQVMSCQKYMHRELIVYPKIADVNGIDILSRNVLGDIITRRAMYEDPFEIRGIRDYTTYDSMKMINWKATARTLGLKVNIHDYTSSRKVCIIMNLKPDGMIINGALQEESISIVAGLVQRLSAQGVVTGIVSNGRDRVTGTELIVDGAQGLAHIKTVNTCLARIDLNLDMEPVENLFDRIDEQSVCIMVSPGTNKALQSGYNDMCRQGKAVSWILPYHDGMDTGLQFCPDVSVTPWEVARYE</sequence>
<protein>
    <submittedName>
        <fullName evidence="1">Uncharacterized protein</fullName>
    </submittedName>
</protein>
<reference evidence="1 2" key="2">
    <citation type="submission" date="2008-11" db="EMBL/GenBank/DDBJ databases">
        <authorList>
            <person name="Fulton L."/>
            <person name="Clifton S."/>
            <person name="Fulton B."/>
            <person name="Xu J."/>
            <person name="Minx P."/>
            <person name="Pepin K.H."/>
            <person name="Johnson M."/>
            <person name="Bhonagiri V."/>
            <person name="Nash W.E."/>
            <person name="Mardis E.R."/>
            <person name="Wilson R.K."/>
        </authorList>
    </citation>
    <scope>NUCLEOTIDE SEQUENCE [LARGE SCALE GENOMIC DNA]</scope>
    <source>
        <strain evidence="1 2">ATCC 43243</strain>
    </source>
</reference>
<keyword evidence="2" id="KW-1185">Reference proteome</keyword>
<dbReference type="PANTHER" id="PTHR34351">
    <property type="entry name" value="SLR1927 PROTEIN-RELATED"/>
    <property type="match status" value="1"/>
</dbReference>